<dbReference type="GO" id="GO:0016020">
    <property type="term" value="C:membrane"/>
    <property type="evidence" value="ECO:0007669"/>
    <property type="project" value="UniProtKB-SubCell"/>
</dbReference>
<dbReference type="InterPro" id="IPR036259">
    <property type="entry name" value="MFS_trans_sf"/>
</dbReference>
<feature type="transmembrane region" description="Helical" evidence="5">
    <location>
        <begin position="445"/>
        <end position="467"/>
    </location>
</feature>
<organism evidence="7 8">
    <name type="scientific">Poecilia mexicana</name>
    <dbReference type="NCBI Taxonomy" id="48701"/>
    <lineage>
        <taxon>Eukaryota</taxon>
        <taxon>Metazoa</taxon>
        <taxon>Chordata</taxon>
        <taxon>Craniata</taxon>
        <taxon>Vertebrata</taxon>
        <taxon>Euteleostomi</taxon>
        <taxon>Actinopterygii</taxon>
        <taxon>Neopterygii</taxon>
        <taxon>Teleostei</taxon>
        <taxon>Neoteleostei</taxon>
        <taxon>Acanthomorphata</taxon>
        <taxon>Ovalentaria</taxon>
        <taxon>Atherinomorphae</taxon>
        <taxon>Cyprinodontiformes</taxon>
        <taxon>Poeciliidae</taxon>
        <taxon>Poeciliinae</taxon>
        <taxon>Poecilia</taxon>
    </lineage>
</organism>
<feature type="transmembrane region" description="Helical" evidence="5">
    <location>
        <begin position="408"/>
        <end position="433"/>
    </location>
</feature>
<accession>A0A3B3WSE3</accession>
<feature type="transmembrane region" description="Helical" evidence="5">
    <location>
        <begin position="167"/>
        <end position="198"/>
    </location>
</feature>
<keyword evidence="4 5" id="KW-0472">Membrane</keyword>
<comment type="subcellular location">
    <subcellularLocation>
        <location evidence="1">Membrane</location>
        <topology evidence="1">Multi-pass membrane protein</topology>
    </subcellularLocation>
</comment>
<keyword evidence="3 5" id="KW-1133">Transmembrane helix</keyword>
<dbReference type="Gene3D" id="1.20.1250.20">
    <property type="entry name" value="MFS general substrate transporter like domains"/>
    <property type="match status" value="1"/>
</dbReference>
<sequence>MVDFGEILETVGDFGFFQRLLLLALASPHFLLPVFFCSFLFIQSDPERHCNTDWILRAANLTIEEQLNLTVPREEDGSFSRCRMFVPEDRNIQDIRENGLNETTGCRDGWVYAGNMLYESTIFDLVCEKSNMAEVTQTIFMTGMLAGSFIFGPVADSYGRKRTTQLPVVLLLIFLVVAGVSPNVHVYIVSQFIVGAALGGYRMNSIVLATEWIGITKRSLASCVSQVFGSFGQCALAGLVYFVRDWRKAQYVVAGAEAVVFCFSFLRWIPESARWLLGQGRPEEAKELIRKAAALNKKEIPENLEEKKVESGGIKTIFTSAVLIKHFFIISFAWFSLNLGYFCLVLNVGKFGLDIFLVQFLFGISEVPAHLLCIWFLEFLGRKKSLLSTLLIAGVVCLLTLACPQDSAVAVTTLVTIGKFFLNWAGSVCLVYIQELFPTSIRQTAVSLGSIAFRVAGLLSPLLNMLAVYHRSIPIIVFSSLAVLSGALVFLLPETSRKDLPDSTTDGMLAGARTHKSANKDHFHVFGSTRTAEGSLFWLELTFSKSNVDQKRREHFMNQTLF</sequence>
<evidence type="ECO:0000256" key="1">
    <source>
        <dbReference type="ARBA" id="ARBA00004141"/>
    </source>
</evidence>
<dbReference type="PROSITE" id="PS00217">
    <property type="entry name" value="SUGAR_TRANSPORT_2"/>
    <property type="match status" value="1"/>
</dbReference>
<dbReference type="InterPro" id="IPR005829">
    <property type="entry name" value="Sugar_transporter_CS"/>
</dbReference>
<reference evidence="7" key="1">
    <citation type="submission" date="2025-08" db="UniProtKB">
        <authorList>
            <consortium name="Ensembl"/>
        </authorList>
    </citation>
    <scope>IDENTIFICATION</scope>
</reference>
<dbReference type="Pfam" id="PF00083">
    <property type="entry name" value="Sugar_tr"/>
    <property type="match status" value="1"/>
</dbReference>
<feature type="transmembrane region" description="Helical" evidence="5">
    <location>
        <begin position="219"/>
        <end position="243"/>
    </location>
</feature>
<dbReference type="InterPro" id="IPR005828">
    <property type="entry name" value="MFS_sugar_transport-like"/>
</dbReference>
<evidence type="ECO:0000313" key="7">
    <source>
        <dbReference type="Ensembl" id="ENSPMEP00000005703.1"/>
    </source>
</evidence>
<dbReference type="SUPFAM" id="SSF103473">
    <property type="entry name" value="MFS general substrate transporter"/>
    <property type="match status" value="1"/>
</dbReference>
<dbReference type="PANTHER" id="PTHR24064">
    <property type="entry name" value="SOLUTE CARRIER FAMILY 22 MEMBER"/>
    <property type="match status" value="1"/>
</dbReference>
<dbReference type="GO" id="GO:0022857">
    <property type="term" value="F:transmembrane transporter activity"/>
    <property type="evidence" value="ECO:0007669"/>
    <property type="project" value="InterPro"/>
</dbReference>
<feature type="transmembrane region" description="Helical" evidence="5">
    <location>
        <begin position="355"/>
        <end position="377"/>
    </location>
</feature>
<feature type="transmembrane region" description="Helical" evidence="5">
    <location>
        <begin position="384"/>
        <end position="402"/>
    </location>
</feature>
<evidence type="ECO:0000256" key="5">
    <source>
        <dbReference type="SAM" id="Phobius"/>
    </source>
</evidence>
<evidence type="ECO:0000256" key="2">
    <source>
        <dbReference type="ARBA" id="ARBA00022692"/>
    </source>
</evidence>
<protein>
    <recommendedName>
        <fullName evidence="6">Major facilitator superfamily (MFS) profile domain-containing protein</fullName>
    </recommendedName>
</protein>
<feature type="transmembrane region" description="Helical" evidence="5">
    <location>
        <begin position="473"/>
        <end position="492"/>
    </location>
</feature>
<dbReference type="Ensembl" id="ENSPMET00000007073.1">
    <property type="protein sequence ID" value="ENSPMEP00000005703.1"/>
    <property type="gene ID" value="ENSPMEG00000007130.1"/>
</dbReference>
<feature type="transmembrane region" description="Helical" evidence="5">
    <location>
        <begin position="20"/>
        <end position="42"/>
    </location>
</feature>
<proteinExistence type="predicted"/>
<reference evidence="7" key="2">
    <citation type="submission" date="2025-09" db="UniProtKB">
        <authorList>
            <consortium name="Ensembl"/>
        </authorList>
    </citation>
    <scope>IDENTIFICATION</scope>
</reference>
<name>A0A3B3WSE3_9TELE</name>
<dbReference type="Proteomes" id="UP000261480">
    <property type="component" value="Unplaced"/>
</dbReference>
<evidence type="ECO:0000256" key="4">
    <source>
        <dbReference type="ARBA" id="ARBA00023136"/>
    </source>
</evidence>
<dbReference type="AlphaFoldDB" id="A0A3B3WSE3"/>
<feature type="transmembrane region" description="Helical" evidence="5">
    <location>
        <begin position="327"/>
        <end position="349"/>
    </location>
</feature>
<dbReference type="InterPro" id="IPR020846">
    <property type="entry name" value="MFS_dom"/>
</dbReference>
<keyword evidence="8" id="KW-1185">Reference proteome</keyword>
<evidence type="ECO:0000256" key="3">
    <source>
        <dbReference type="ARBA" id="ARBA00022989"/>
    </source>
</evidence>
<evidence type="ECO:0000313" key="8">
    <source>
        <dbReference type="Proteomes" id="UP000261480"/>
    </source>
</evidence>
<dbReference type="STRING" id="48701.ENSPMEP00000005703"/>
<keyword evidence="2 5" id="KW-0812">Transmembrane</keyword>
<evidence type="ECO:0000259" key="6">
    <source>
        <dbReference type="PROSITE" id="PS50850"/>
    </source>
</evidence>
<dbReference type="PROSITE" id="PS50850">
    <property type="entry name" value="MFS"/>
    <property type="match status" value="1"/>
</dbReference>
<feature type="domain" description="Major facilitator superfamily (MFS) profile" evidence="6">
    <location>
        <begin position="21"/>
        <end position="497"/>
    </location>
</feature>